<dbReference type="Pfam" id="PF08239">
    <property type="entry name" value="SH3_3"/>
    <property type="match status" value="1"/>
</dbReference>
<keyword evidence="1" id="KW-0732">Signal</keyword>
<dbReference type="InterPro" id="IPR009642">
    <property type="entry name" value="DUF1236"/>
</dbReference>
<feature type="signal peptide" evidence="1">
    <location>
        <begin position="1"/>
        <end position="20"/>
    </location>
</feature>
<gene>
    <name evidence="3" type="ORF">ACFQ3C_18465</name>
</gene>
<dbReference type="PROSITE" id="PS51781">
    <property type="entry name" value="SH3B"/>
    <property type="match status" value="1"/>
</dbReference>
<dbReference type="InterPro" id="IPR003646">
    <property type="entry name" value="SH3-like_bac-type"/>
</dbReference>
<accession>A0ABW3TJF2</accession>
<dbReference type="RefSeq" id="WP_380795047.1">
    <property type="nucleotide sequence ID" value="NZ_JBHTKR010000010.1"/>
</dbReference>
<sequence length="211" mass="22013">MKLILSAAAAGLVLTSTAYAQTTATAWTELNLRSGPGATYDIIAVIPTAQSVTVDGCLEASNWCRVSYGEMNGWAAGDYLTATVEAPIVVNRERLAVKTITYEKAPDAAIGAGATGAVAGAMIAGPVGAIIGAAVGMTLGDAVTPEERVTTYVRANPVEPIYLDGEVVVGAGIPETVTLSEVPESEYFYAYINGVPVLVEREQRRVVYVVR</sequence>
<dbReference type="Pfam" id="PF06823">
    <property type="entry name" value="DUF1236"/>
    <property type="match status" value="1"/>
</dbReference>
<proteinExistence type="predicted"/>
<evidence type="ECO:0000259" key="2">
    <source>
        <dbReference type="PROSITE" id="PS51781"/>
    </source>
</evidence>
<feature type="chain" id="PRO_5047501969" evidence="1">
    <location>
        <begin position="21"/>
        <end position="211"/>
    </location>
</feature>
<organism evidence="3 4">
    <name type="scientific">Seohaeicola saemankumensis</name>
    <dbReference type="NCBI Taxonomy" id="481181"/>
    <lineage>
        <taxon>Bacteria</taxon>
        <taxon>Pseudomonadati</taxon>
        <taxon>Pseudomonadota</taxon>
        <taxon>Alphaproteobacteria</taxon>
        <taxon>Rhodobacterales</taxon>
        <taxon>Roseobacteraceae</taxon>
        <taxon>Seohaeicola</taxon>
    </lineage>
</organism>
<dbReference type="Proteomes" id="UP001597151">
    <property type="component" value="Unassembled WGS sequence"/>
</dbReference>
<evidence type="ECO:0000256" key="1">
    <source>
        <dbReference type="SAM" id="SignalP"/>
    </source>
</evidence>
<dbReference type="Gene3D" id="2.30.30.40">
    <property type="entry name" value="SH3 Domains"/>
    <property type="match status" value="1"/>
</dbReference>
<feature type="domain" description="SH3b" evidence="2">
    <location>
        <begin position="17"/>
        <end position="84"/>
    </location>
</feature>
<protein>
    <submittedName>
        <fullName evidence="3">DUF1236 domain-containing protein</fullName>
    </submittedName>
</protein>
<keyword evidence="4" id="KW-1185">Reference proteome</keyword>
<dbReference type="SMART" id="SM00287">
    <property type="entry name" value="SH3b"/>
    <property type="match status" value="1"/>
</dbReference>
<reference evidence="4" key="1">
    <citation type="journal article" date="2019" name="Int. J. Syst. Evol. Microbiol.">
        <title>The Global Catalogue of Microorganisms (GCM) 10K type strain sequencing project: providing services to taxonomists for standard genome sequencing and annotation.</title>
        <authorList>
            <consortium name="The Broad Institute Genomics Platform"/>
            <consortium name="The Broad Institute Genome Sequencing Center for Infectious Disease"/>
            <person name="Wu L."/>
            <person name="Ma J."/>
        </authorList>
    </citation>
    <scope>NUCLEOTIDE SEQUENCE [LARGE SCALE GENOMIC DNA]</scope>
    <source>
        <strain evidence="4">CCUG 55328</strain>
    </source>
</reference>
<evidence type="ECO:0000313" key="3">
    <source>
        <dbReference type="EMBL" id="MFD1196651.1"/>
    </source>
</evidence>
<name>A0ABW3TJF2_9RHOB</name>
<evidence type="ECO:0000313" key="4">
    <source>
        <dbReference type="Proteomes" id="UP001597151"/>
    </source>
</evidence>
<dbReference type="EMBL" id="JBHTKR010000010">
    <property type="protein sequence ID" value="MFD1196651.1"/>
    <property type="molecule type" value="Genomic_DNA"/>
</dbReference>
<comment type="caution">
    <text evidence="3">The sequence shown here is derived from an EMBL/GenBank/DDBJ whole genome shotgun (WGS) entry which is preliminary data.</text>
</comment>